<feature type="compositionally biased region" description="Polar residues" evidence="1">
    <location>
        <begin position="250"/>
        <end position="263"/>
    </location>
</feature>
<dbReference type="CDD" id="cd11614">
    <property type="entry name" value="SAF_CpaB_FlgA_like"/>
    <property type="match status" value="1"/>
</dbReference>
<name>A0A372LMF4_9BACI</name>
<feature type="domain" description="SAF" evidence="2">
    <location>
        <begin position="41"/>
        <end position="103"/>
    </location>
</feature>
<evidence type="ECO:0000256" key="1">
    <source>
        <dbReference type="SAM" id="MobiDB-lite"/>
    </source>
</evidence>
<dbReference type="Pfam" id="PF08666">
    <property type="entry name" value="SAF"/>
    <property type="match status" value="1"/>
</dbReference>
<dbReference type="EMBL" id="QVTE01000039">
    <property type="protein sequence ID" value="RFU67759.1"/>
    <property type="molecule type" value="Genomic_DNA"/>
</dbReference>
<proteinExistence type="predicted"/>
<dbReference type="InterPro" id="IPR013974">
    <property type="entry name" value="SAF"/>
</dbReference>
<evidence type="ECO:0000313" key="3">
    <source>
        <dbReference type="EMBL" id="RFU67759.1"/>
    </source>
</evidence>
<comment type="caution">
    <text evidence="3">The sequence shown here is derived from an EMBL/GenBank/DDBJ whole genome shotgun (WGS) entry which is preliminary data.</text>
</comment>
<dbReference type="Proteomes" id="UP000264541">
    <property type="component" value="Unassembled WGS sequence"/>
</dbReference>
<gene>
    <name evidence="3" type="ORF">D0469_13600</name>
</gene>
<feature type="compositionally biased region" description="Low complexity" evidence="1">
    <location>
        <begin position="208"/>
        <end position="235"/>
    </location>
</feature>
<dbReference type="Gene3D" id="3.90.1210.10">
    <property type="entry name" value="Antifreeze-like/N-acetylneuraminic acid synthase C-terminal domain"/>
    <property type="match status" value="1"/>
</dbReference>
<feature type="region of interest" description="Disordered" evidence="1">
    <location>
        <begin position="203"/>
        <end position="263"/>
    </location>
</feature>
<dbReference type="AlphaFoldDB" id="A0A372LMF4"/>
<evidence type="ECO:0000313" key="4">
    <source>
        <dbReference type="Proteomes" id="UP000264541"/>
    </source>
</evidence>
<accession>A0A372LMF4</accession>
<sequence length="263" mass="28839">MLESKRRAAIFLLLAFLLASVAAYLVYEKVKNLNAELGGMTKVYVAGTNIPVREPIQENQITTMDIPNKFVNEGFIKNKDDLLNMVSVVPLSKEEIITKNMIKPYSNLREENNRLVAMYPSEKVQFDQIIETLDRVDIIVSTENKGQTKTEIFMRDVPVAFAQGKGDKFAGVALEVKMEDAPKLIHIQNYADKVRVLKANVGKEDPPQTAGQTKAANQTKAAQPAPAAKTAQPVTNAGQTVSKPAAAPNQPKTSAATNESKNK</sequence>
<dbReference type="RefSeq" id="WP_117327287.1">
    <property type="nucleotide sequence ID" value="NZ_QVTE01000039.1"/>
</dbReference>
<evidence type="ECO:0000259" key="2">
    <source>
        <dbReference type="SMART" id="SM00858"/>
    </source>
</evidence>
<organism evidence="3 4">
    <name type="scientific">Peribacillus saganii</name>
    <dbReference type="NCBI Taxonomy" id="2303992"/>
    <lineage>
        <taxon>Bacteria</taxon>
        <taxon>Bacillati</taxon>
        <taxon>Bacillota</taxon>
        <taxon>Bacilli</taxon>
        <taxon>Bacillales</taxon>
        <taxon>Bacillaceae</taxon>
        <taxon>Peribacillus</taxon>
    </lineage>
</organism>
<reference evidence="3 4" key="1">
    <citation type="submission" date="2018-08" db="EMBL/GenBank/DDBJ databases">
        <title>Bacillus chawlae sp. nov., Bacillus glennii sp. nov., and Bacillus saganii sp. nov. Isolated from the Vehicle Assembly Building at Kennedy Space Center where the Viking Spacecraft were Assembled.</title>
        <authorList>
            <person name="Seuylemezian A."/>
            <person name="Vaishampayan P."/>
        </authorList>
    </citation>
    <scope>NUCLEOTIDE SEQUENCE [LARGE SCALE GENOMIC DNA]</scope>
    <source>
        <strain evidence="3 4">V47-23a</strain>
    </source>
</reference>
<dbReference type="SMART" id="SM00858">
    <property type="entry name" value="SAF"/>
    <property type="match status" value="1"/>
</dbReference>
<protein>
    <submittedName>
        <fullName evidence="3">Flp pilus assembly protein CpaB</fullName>
    </submittedName>
</protein>
<keyword evidence="4" id="KW-1185">Reference proteome</keyword>